<dbReference type="HAMAP" id="MF_00109">
    <property type="entry name" value="Shikimate_kinase"/>
    <property type="match status" value="1"/>
</dbReference>
<evidence type="ECO:0000313" key="8">
    <source>
        <dbReference type="EMBL" id="SNC76295.1"/>
    </source>
</evidence>
<comment type="subcellular location">
    <subcellularLocation>
        <location evidence="7">Cytoplasm</location>
    </subcellularLocation>
</comment>
<keyword evidence="7" id="KW-0460">Magnesium</keyword>
<evidence type="ECO:0000256" key="5">
    <source>
        <dbReference type="ARBA" id="ARBA00022840"/>
    </source>
</evidence>
<keyword evidence="9" id="KW-1185">Reference proteome</keyword>
<keyword evidence="6 7" id="KW-0057">Aromatic amino acid biosynthesis</keyword>
<evidence type="ECO:0000256" key="3">
    <source>
        <dbReference type="ARBA" id="ARBA00022741"/>
    </source>
</evidence>
<comment type="pathway">
    <text evidence="7">Metabolic intermediate biosynthesis; chorismate biosynthesis; chorismate from D-erythrose 4-phosphate and phosphoenolpyruvate: step 5/7.</text>
</comment>
<dbReference type="GO" id="GO:0005524">
    <property type="term" value="F:ATP binding"/>
    <property type="evidence" value="ECO:0007669"/>
    <property type="project" value="UniProtKB-UniRule"/>
</dbReference>
<proteinExistence type="inferred from homology"/>
<keyword evidence="4 7" id="KW-0418">Kinase</keyword>
<dbReference type="InterPro" id="IPR027417">
    <property type="entry name" value="P-loop_NTPase"/>
</dbReference>
<protein>
    <recommendedName>
        <fullName evidence="7">Shikimate kinase</fullName>
        <shortName evidence="7">SK</shortName>
        <ecNumber evidence="7">2.7.1.71</ecNumber>
    </recommendedName>
</protein>
<dbReference type="Gene3D" id="3.40.50.300">
    <property type="entry name" value="P-loop containing nucleotide triphosphate hydrolases"/>
    <property type="match status" value="1"/>
</dbReference>
<dbReference type="EMBL" id="FYEW01000002">
    <property type="protein sequence ID" value="SNC76295.1"/>
    <property type="molecule type" value="Genomic_DNA"/>
</dbReference>
<dbReference type="PANTHER" id="PTHR21087">
    <property type="entry name" value="SHIKIMATE KINASE"/>
    <property type="match status" value="1"/>
</dbReference>
<evidence type="ECO:0000256" key="1">
    <source>
        <dbReference type="ARBA" id="ARBA00022605"/>
    </source>
</evidence>
<dbReference type="InterPro" id="IPR000623">
    <property type="entry name" value="Shikimate_kinase/TSH1"/>
</dbReference>
<dbReference type="InterPro" id="IPR031322">
    <property type="entry name" value="Shikimate/glucono_kinase"/>
</dbReference>
<dbReference type="GO" id="GO:0009073">
    <property type="term" value="P:aromatic amino acid family biosynthetic process"/>
    <property type="evidence" value="ECO:0007669"/>
    <property type="project" value="UniProtKB-KW"/>
</dbReference>
<evidence type="ECO:0000256" key="2">
    <source>
        <dbReference type="ARBA" id="ARBA00022679"/>
    </source>
</evidence>
<keyword evidence="1 7" id="KW-0028">Amino-acid biosynthesis</keyword>
<organism evidence="8 9">
    <name type="scientific">Hymenobacter gelipurpurascens</name>
    <dbReference type="NCBI Taxonomy" id="89968"/>
    <lineage>
        <taxon>Bacteria</taxon>
        <taxon>Pseudomonadati</taxon>
        <taxon>Bacteroidota</taxon>
        <taxon>Cytophagia</taxon>
        <taxon>Cytophagales</taxon>
        <taxon>Hymenobacteraceae</taxon>
        <taxon>Hymenobacter</taxon>
    </lineage>
</organism>
<evidence type="ECO:0000256" key="6">
    <source>
        <dbReference type="ARBA" id="ARBA00023141"/>
    </source>
</evidence>
<evidence type="ECO:0000313" key="9">
    <source>
        <dbReference type="Proteomes" id="UP000198131"/>
    </source>
</evidence>
<dbReference type="AlphaFoldDB" id="A0A212UDH1"/>
<dbReference type="Proteomes" id="UP000198131">
    <property type="component" value="Unassembled WGS sequence"/>
</dbReference>
<comment type="similarity">
    <text evidence="7">Belongs to the shikimate kinase family.</text>
</comment>
<feature type="binding site" evidence="7">
    <location>
        <position position="118"/>
    </location>
    <ligand>
        <name>ATP</name>
        <dbReference type="ChEBI" id="CHEBI:30616"/>
    </ligand>
</feature>
<dbReference type="PANTHER" id="PTHR21087:SF16">
    <property type="entry name" value="SHIKIMATE KINASE 1, CHLOROPLASTIC"/>
    <property type="match status" value="1"/>
</dbReference>
<feature type="binding site" evidence="7">
    <location>
        <position position="56"/>
    </location>
    <ligand>
        <name>substrate</name>
    </ligand>
</feature>
<feature type="binding site" evidence="7">
    <location>
        <position position="32"/>
    </location>
    <ligand>
        <name>substrate</name>
    </ligand>
</feature>
<dbReference type="GO" id="GO:0005829">
    <property type="term" value="C:cytosol"/>
    <property type="evidence" value="ECO:0007669"/>
    <property type="project" value="TreeGrafter"/>
</dbReference>
<dbReference type="UniPathway" id="UPA00053">
    <property type="reaction ID" value="UER00088"/>
</dbReference>
<dbReference type="OrthoDB" id="9800332at2"/>
<feature type="binding site" evidence="7">
    <location>
        <position position="14"/>
    </location>
    <ligand>
        <name>Mg(2+)</name>
        <dbReference type="ChEBI" id="CHEBI:18420"/>
    </ligand>
</feature>
<dbReference type="SUPFAM" id="SSF52540">
    <property type="entry name" value="P-loop containing nucleoside triphosphate hydrolases"/>
    <property type="match status" value="1"/>
</dbReference>
<dbReference type="RefSeq" id="WP_088844589.1">
    <property type="nucleotide sequence ID" value="NZ_FYEW01000002.1"/>
</dbReference>
<keyword evidence="7" id="KW-0963">Cytoplasm</keyword>
<dbReference type="GO" id="GO:0000287">
    <property type="term" value="F:magnesium ion binding"/>
    <property type="evidence" value="ECO:0007669"/>
    <property type="project" value="UniProtKB-UniRule"/>
</dbReference>
<sequence length="173" mass="19194">MRLYLIGMPGAGKTTLGRALATAYEVPFRDLDDEIVRREQRSIPEIFAQEGEEYFREQEAEVLRELVAELPELVLSTGGGTPCFHHNLDVLLETGLTLYLAVPVPELVRRLLQQASQRPLLAPALDAAALETRLTETLAARQGFYDRAPLCCAAPICSVEAVRQLVDRYNATV</sequence>
<keyword evidence="5 7" id="KW-0067">ATP-binding</keyword>
<dbReference type="CDD" id="cd00464">
    <property type="entry name" value="SK"/>
    <property type="match status" value="1"/>
</dbReference>
<gene>
    <name evidence="7" type="primary">aroK</name>
    <name evidence="8" type="ORF">SAMN06265337_3314</name>
</gene>
<keyword evidence="7" id="KW-0479">Metal-binding</keyword>
<evidence type="ECO:0000256" key="7">
    <source>
        <dbReference type="HAMAP-Rule" id="MF_00109"/>
    </source>
</evidence>
<evidence type="ECO:0000256" key="4">
    <source>
        <dbReference type="ARBA" id="ARBA00022777"/>
    </source>
</evidence>
<dbReference type="PRINTS" id="PR01100">
    <property type="entry name" value="SHIKIMTKNASE"/>
</dbReference>
<comment type="cofactor">
    <cofactor evidence="7">
        <name>Mg(2+)</name>
        <dbReference type="ChEBI" id="CHEBI:18420"/>
    </cofactor>
    <text evidence="7">Binds 1 Mg(2+) ion per subunit.</text>
</comment>
<feature type="binding site" evidence="7">
    <location>
        <position position="79"/>
    </location>
    <ligand>
        <name>substrate</name>
    </ligand>
</feature>
<keyword evidence="2 7" id="KW-0808">Transferase</keyword>
<feature type="binding site" evidence="7">
    <location>
        <begin position="10"/>
        <end position="15"/>
    </location>
    <ligand>
        <name>ATP</name>
        <dbReference type="ChEBI" id="CHEBI:30616"/>
    </ligand>
</feature>
<comment type="function">
    <text evidence="7">Catalyzes the specific phosphorylation of the 3-hydroxyl group of shikimic acid using ATP as a cosubstrate.</text>
</comment>
<reference evidence="9" key="1">
    <citation type="submission" date="2017-06" db="EMBL/GenBank/DDBJ databases">
        <authorList>
            <person name="Varghese N."/>
            <person name="Submissions S."/>
        </authorList>
    </citation>
    <scope>NUCLEOTIDE SEQUENCE [LARGE SCALE GENOMIC DNA]</scope>
    <source>
        <strain evidence="9">DSM 11116</strain>
    </source>
</reference>
<keyword evidence="3 7" id="KW-0547">Nucleotide-binding</keyword>
<dbReference type="GO" id="GO:0008652">
    <property type="term" value="P:amino acid biosynthetic process"/>
    <property type="evidence" value="ECO:0007669"/>
    <property type="project" value="UniProtKB-KW"/>
</dbReference>
<dbReference type="EC" id="2.7.1.71" evidence="7"/>
<dbReference type="GO" id="GO:0009423">
    <property type="term" value="P:chorismate biosynthetic process"/>
    <property type="evidence" value="ECO:0007669"/>
    <property type="project" value="UniProtKB-UniRule"/>
</dbReference>
<comment type="subunit">
    <text evidence="7">Monomer.</text>
</comment>
<dbReference type="GO" id="GO:0004765">
    <property type="term" value="F:shikimate kinase activity"/>
    <property type="evidence" value="ECO:0007669"/>
    <property type="project" value="UniProtKB-UniRule"/>
</dbReference>
<comment type="caution">
    <text evidence="7">Lacks conserved residue(s) required for the propagation of feature annotation.</text>
</comment>
<dbReference type="Pfam" id="PF01202">
    <property type="entry name" value="SKI"/>
    <property type="match status" value="1"/>
</dbReference>
<accession>A0A212UDH1</accession>
<comment type="catalytic activity">
    <reaction evidence="7">
        <text>shikimate + ATP = 3-phosphoshikimate + ADP + H(+)</text>
        <dbReference type="Rhea" id="RHEA:13121"/>
        <dbReference type="ChEBI" id="CHEBI:15378"/>
        <dbReference type="ChEBI" id="CHEBI:30616"/>
        <dbReference type="ChEBI" id="CHEBI:36208"/>
        <dbReference type="ChEBI" id="CHEBI:145989"/>
        <dbReference type="ChEBI" id="CHEBI:456216"/>
        <dbReference type="EC" id="2.7.1.71"/>
    </reaction>
</comment>
<name>A0A212UDH1_9BACT</name>
<feature type="binding site" evidence="7">
    <location>
        <position position="141"/>
    </location>
    <ligand>
        <name>substrate</name>
    </ligand>
</feature>